<evidence type="ECO:0000313" key="3">
    <source>
        <dbReference type="Proteomes" id="UP001175226"/>
    </source>
</evidence>
<dbReference type="Proteomes" id="UP001175226">
    <property type="component" value="Unassembled WGS sequence"/>
</dbReference>
<evidence type="ECO:0000313" key="2">
    <source>
        <dbReference type="EMBL" id="KAK0435645.1"/>
    </source>
</evidence>
<name>A0AA39J561_9AGAR</name>
<dbReference type="AlphaFoldDB" id="A0AA39J561"/>
<organism evidence="2 3">
    <name type="scientific">Armillaria borealis</name>
    <dbReference type="NCBI Taxonomy" id="47425"/>
    <lineage>
        <taxon>Eukaryota</taxon>
        <taxon>Fungi</taxon>
        <taxon>Dikarya</taxon>
        <taxon>Basidiomycota</taxon>
        <taxon>Agaricomycotina</taxon>
        <taxon>Agaricomycetes</taxon>
        <taxon>Agaricomycetidae</taxon>
        <taxon>Agaricales</taxon>
        <taxon>Marasmiineae</taxon>
        <taxon>Physalacriaceae</taxon>
        <taxon>Armillaria</taxon>
    </lineage>
</organism>
<keyword evidence="3" id="KW-1185">Reference proteome</keyword>
<gene>
    <name evidence="2" type="ORF">EV421DRAFT_1908518</name>
</gene>
<proteinExistence type="predicted"/>
<sequence>MRIDAHTLPLDPNQYLTLQPPRIRLRSVFISASDQAEKYQAFQRFTRNHLRLPNPFALVPSQVRLDPPLPEPLPSTSRSKPYGPPNQRAKQKHSSPASEMGFLSVIVHSHLPPAVPVWQAAVEVTSSDRSRCYPEVRVPEVNGYIFPWPDIFVGVQDERKGLELIKAWLCLCPLLLARVSCSSYSAQPMAHQSWRIILNLDHLMKTASSGGASSSRGTPTKAARRREQAVDFLQGCAGELRIDANFNVGLAVWRGVELEKLTDDHRREIAWELAELNFRFELLALDALSWQLMVATTTCSYTVYPTVSTTAFVAVDVGSANHGLGHPTWWQRAPYIFPLKNAMRSWRACPHLIQQMKTSYTEAEFAEMEKCVAIFYTESFFLLLWSCTSHSASPVPLSANIICARDM</sequence>
<dbReference type="EMBL" id="JAUEPT010000061">
    <property type="protein sequence ID" value="KAK0435645.1"/>
    <property type="molecule type" value="Genomic_DNA"/>
</dbReference>
<comment type="caution">
    <text evidence="2">The sequence shown here is derived from an EMBL/GenBank/DDBJ whole genome shotgun (WGS) entry which is preliminary data.</text>
</comment>
<evidence type="ECO:0000256" key="1">
    <source>
        <dbReference type="SAM" id="MobiDB-lite"/>
    </source>
</evidence>
<feature type="region of interest" description="Disordered" evidence="1">
    <location>
        <begin position="67"/>
        <end position="94"/>
    </location>
</feature>
<accession>A0AA39J561</accession>
<reference evidence="2" key="1">
    <citation type="submission" date="2023-06" db="EMBL/GenBank/DDBJ databases">
        <authorList>
            <consortium name="Lawrence Berkeley National Laboratory"/>
            <person name="Ahrendt S."/>
            <person name="Sahu N."/>
            <person name="Indic B."/>
            <person name="Wong-Bajracharya J."/>
            <person name="Merenyi Z."/>
            <person name="Ke H.-M."/>
            <person name="Monk M."/>
            <person name="Kocsube S."/>
            <person name="Drula E."/>
            <person name="Lipzen A."/>
            <person name="Balint B."/>
            <person name="Henrissat B."/>
            <person name="Andreopoulos B."/>
            <person name="Martin F.M."/>
            <person name="Harder C.B."/>
            <person name="Rigling D."/>
            <person name="Ford K.L."/>
            <person name="Foster G.D."/>
            <person name="Pangilinan J."/>
            <person name="Papanicolaou A."/>
            <person name="Barry K."/>
            <person name="LaButti K."/>
            <person name="Viragh M."/>
            <person name="Koriabine M."/>
            <person name="Yan M."/>
            <person name="Riley R."/>
            <person name="Champramary S."/>
            <person name="Plett K.L."/>
            <person name="Tsai I.J."/>
            <person name="Slot J."/>
            <person name="Sipos G."/>
            <person name="Plett J."/>
            <person name="Nagy L.G."/>
            <person name="Grigoriev I.V."/>
        </authorList>
    </citation>
    <scope>NUCLEOTIDE SEQUENCE</scope>
    <source>
        <strain evidence="2">FPL87.14</strain>
    </source>
</reference>
<protein>
    <submittedName>
        <fullName evidence="2">Uncharacterized protein</fullName>
    </submittedName>
</protein>